<name>A0A4Y9A957_9BACI</name>
<feature type="region of interest" description="Disordered" evidence="1">
    <location>
        <begin position="439"/>
        <end position="459"/>
    </location>
</feature>
<protein>
    <submittedName>
        <fullName evidence="4">VWA domain-containing protein</fullName>
    </submittedName>
</protein>
<dbReference type="SMART" id="SM00327">
    <property type="entry name" value="VWA"/>
    <property type="match status" value="1"/>
</dbReference>
<evidence type="ECO:0000256" key="1">
    <source>
        <dbReference type="SAM" id="MobiDB-lite"/>
    </source>
</evidence>
<dbReference type="PROSITE" id="PS50234">
    <property type="entry name" value="VWFA"/>
    <property type="match status" value="1"/>
</dbReference>
<evidence type="ECO:0000259" key="3">
    <source>
        <dbReference type="PROSITE" id="PS50234"/>
    </source>
</evidence>
<feature type="domain" description="VWFA" evidence="3">
    <location>
        <begin position="150"/>
        <end position="338"/>
    </location>
</feature>
<feature type="region of interest" description="Disordered" evidence="1">
    <location>
        <begin position="24"/>
        <end position="53"/>
    </location>
</feature>
<keyword evidence="5" id="KW-1185">Reference proteome</keyword>
<feature type="compositionally biased region" description="Basic and acidic residues" evidence="1">
    <location>
        <begin position="25"/>
        <end position="49"/>
    </location>
</feature>
<evidence type="ECO:0000313" key="4">
    <source>
        <dbReference type="EMBL" id="TFJ91647.1"/>
    </source>
</evidence>
<comment type="caution">
    <text evidence="4">The sequence shown here is derived from an EMBL/GenBank/DDBJ whole genome shotgun (WGS) entry which is preliminary data.</text>
</comment>
<keyword evidence="2" id="KW-0732">Signal</keyword>
<dbReference type="Pfam" id="PF00092">
    <property type="entry name" value="VWA"/>
    <property type="match status" value="1"/>
</dbReference>
<accession>A0A4Y9A957</accession>
<reference evidence="4 5" key="1">
    <citation type="submission" date="2019-03" db="EMBL/GenBank/DDBJ databases">
        <title>Genome sequence of Lentibacillus salicampi ATCC BAA-719.</title>
        <authorList>
            <person name="Maclea K.S."/>
            <person name="Simoes Junior M."/>
        </authorList>
    </citation>
    <scope>NUCLEOTIDE SEQUENCE [LARGE SCALE GENOMIC DNA]</scope>
    <source>
        <strain evidence="4 5">ATCC BAA-719</strain>
    </source>
</reference>
<proteinExistence type="predicted"/>
<organism evidence="4 5">
    <name type="scientific">Lentibacillus salicampi</name>
    <dbReference type="NCBI Taxonomy" id="175306"/>
    <lineage>
        <taxon>Bacteria</taxon>
        <taxon>Bacillati</taxon>
        <taxon>Bacillota</taxon>
        <taxon>Bacilli</taxon>
        <taxon>Bacillales</taxon>
        <taxon>Bacillaceae</taxon>
        <taxon>Lentibacillus</taxon>
    </lineage>
</organism>
<feature type="signal peptide" evidence="2">
    <location>
        <begin position="1"/>
        <end position="24"/>
    </location>
</feature>
<dbReference type="AlphaFoldDB" id="A0A4Y9A957"/>
<dbReference type="Gene3D" id="3.40.50.410">
    <property type="entry name" value="von Willebrand factor, type A domain"/>
    <property type="match status" value="2"/>
</dbReference>
<dbReference type="PROSITE" id="PS51257">
    <property type="entry name" value="PROKAR_LIPOPROTEIN"/>
    <property type="match status" value="1"/>
</dbReference>
<feature type="chain" id="PRO_5021372299" evidence="2">
    <location>
        <begin position="25"/>
        <end position="459"/>
    </location>
</feature>
<dbReference type="InterPro" id="IPR002035">
    <property type="entry name" value="VWF_A"/>
</dbReference>
<evidence type="ECO:0000313" key="5">
    <source>
        <dbReference type="Proteomes" id="UP000298484"/>
    </source>
</evidence>
<dbReference type="Proteomes" id="UP000298484">
    <property type="component" value="Unassembled WGS sequence"/>
</dbReference>
<sequence length="459" mass="52104">MGLRKFWVVALIIFILAGCGNPDAETNKDSQREAENNKETSEEGEKDTSGDLDYDQFTIDIDDTIAWMEAGPGEYSGDKYDAQAVKEEIAQWPEGLSAEEYFHRILALTAEDFTKYQEFLDETEVVFNDMTAKPDGSIGEEELENHGSLNVQILLDASGSMAQEIDGDIKMDLAKETIADFASNLPENANVSLRVYGHKGTNKKDGKEESCANTEEVYALGSYEEDDFEKSLNQFEPTGYTPIAKAIEEAGEDLANANGEETRSIVYVVSDGEETCGGDPAAAAKDLQKSDIEAIVNIIGLDIEESERESLEEIASAGEGEYFSANNAKELQETFEKARRELIKDWYDWVSENVDVYYDQQSEYVDDSYDYESEAVNLSYDEETRQKDLTRYMEDIMEEVDAVEIRNLIGDRAYHIRDHVRDEYYDIREEARDTGYELREKARDEGYEQREELRDQNKN</sequence>
<dbReference type="EMBL" id="SRHY01000044">
    <property type="protein sequence ID" value="TFJ91647.1"/>
    <property type="molecule type" value="Genomic_DNA"/>
</dbReference>
<evidence type="ECO:0000256" key="2">
    <source>
        <dbReference type="SAM" id="SignalP"/>
    </source>
</evidence>
<dbReference type="OrthoDB" id="9783818at2"/>
<dbReference type="SUPFAM" id="SSF53300">
    <property type="entry name" value="vWA-like"/>
    <property type="match status" value="1"/>
</dbReference>
<dbReference type="InterPro" id="IPR036465">
    <property type="entry name" value="vWFA_dom_sf"/>
</dbReference>
<dbReference type="RefSeq" id="WP_135111294.1">
    <property type="nucleotide sequence ID" value="NZ_SRHY01000044.1"/>
</dbReference>
<gene>
    <name evidence="4" type="ORF">E4U82_16600</name>
</gene>